<reference evidence="2" key="1">
    <citation type="journal article" date="2019" name="Int. J. Syst. Evol. Microbiol.">
        <title>The Global Catalogue of Microorganisms (GCM) 10K type strain sequencing project: providing services to taxonomists for standard genome sequencing and annotation.</title>
        <authorList>
            <consortium name="The Broad Institute Genomics Platform"/>
            <consortium name="The Broad Institute Genome Sequencing Center for Infectious Disease"/>
            <person name="Wu L."/>
            <person name="Ma J."/>
        </authorList>
    </citation>
    <scope>NUCLEOTIDE SEQUENCE [LARGE SCALE GENOMIC DNA]</scope>
    <source>
        <strain evidence="2">VKM B-3226</strain>
    </source>
</reference>
<evidence type="ECO:0000313" key="1">
    <source>
        <dbReference type="EMBL" id="MFC3568479.1"/>
    </source>
</evidence>
<organism evidence="1 2">
    <name type="scientific">Paracoccus simplex</name>
    <dbReference type="NCBI Taxonomy" id="2086346"/>
    <lineage>
        <taxon>Bacteria</taxon>
        <taxon>Pseudomonadati</taxon>
        <taxon>Pseudomonadota</taxon>
        <taxon>Alphaproteobacteria</taxon>
        <taxon>Rhodobacterales</taxon>
        <taxon>Paracoccaceae</taxon>
        <taxon>Paracoccus</taxon>
    </lineage>
</organism>
<sequence>MRLFPPAALEAVLLAAPFILCFANGLQCVVKQGFCIFNSSVPPWYRTGMGAALAWAIKRPKWCGWSCPKNANVLT</sequence>
<accession>A0ABV7RV19</accession>
<gene>
    <name evidence="1" type="ORF">ACFOMP_03315</name>
</gene>
<evidence type="ECO:0000313" key="2">
    <source>
        <dbReference type="Proteomes" id="UP001595596"/>
    </source>
</evidence>
<dbReference type="EMBL" id="JBHRXE010000008">
    <property type="protein sequence ID" value="MFC3568479.1"/>
    <property type="molecule type" value="Genomic_DNA"/>
</dbReference>
<protein>
    <recommendedName>
        <fullName evidence="3">Secreted protein</fullName>
    </recommendedName>
</protein>
<dbReference type="Proteomes" id="UP001595596">
    <property type="component" value="Unassembled WGS sequence"/>
</dbReference>
<evidence type="ECO:0008006" key="3">
    <source>
        <dbReference type="Google" id="ProtNLM"/>
    </source>
</evidence>
<keyword evidence="2" id="KW-1185">Reference proteome</keyword>
<proteinExistence type="predicted"/>
<comment type="caution">
    <text evidence="1">The sequence shown here is derived from an EMBL/GenBank/DDBJ whole genome shotgun (WGS) entry which is preliminary data.</text>
</comment>
<dbReference type="RefSeq" id="WP_379027866.1">
    <property type="nucleotide sequence ID" value="NZ_JBHRXE010000008.1"/>
</dbReference>
<name>A0ABV7RV19_9RHOB</name>